<dbReference type="SUPFAM" id="SSF53850">
    <property type="entry name" value="Periplasmic binding protein-like II"/>
    <property type="match status" value="1"/>
</dbReference>
<organism evidence="1 2">
    <name type="scientific">Mesorhizobium shangrilense</name>
    <dbReference type="NCBI Taxonomy" id="460060"/>
    <lineage>
        <taxon>Bacteria</taxon>
        <taxon>Pseudomonadati</taxon>
        <taxon>Pseudomonadota</taxon>
        <taxon>Alphaproteobacteria</taxon>
        <taxon>Hyphomicrobiales</taxon>
        <taxon>Phyllobacteriaceae</taxon>
        <taxon>Mesorhizobium</taxon>
    </lineage>
</organism>
<dbReference type="PANTHER" id="PTHR30632">
    <property type="entry name" value="MOLYBDATE-BINDING PERIPLASMIC PROTEIN"/>
    <property type="match status" value="1"/>
</dbReference>
<proteinExistence type="predicted"/>
<evidence type="ECO:0000313" key="2">
    <source>
        <dbReference type="Proteomes" id="UP001548832"/>
    </source>
</evidence>
<gene>
    <name evidence="1" type="ORF">ABVQ20_02010</name>
</gene>
<dbReference type="InterPro" id="IPR050682">
    <property type="entry name" value="ModA/WtpA"/>
</dbReference>
<dbReference type="Gene3D" id="3.40.190.10">
    <property type="entry name" value="Periplasmic binding protein-like II"/>
    <property type="match status" value="2"/>
</dbReference>
<evidence type="ECO:0000313" key="1">
    <source>
        <dbReference type="EMBL" id="MET2825745.1"/>
    </source>
</evidence>
<protein>
    <submittedName>
        <fullName evidence="1">Substrate-binding domain-containing protein</fullName>
    </submittedName>
</protein>
<sequence length="259" mass="27084">MRMPRKSPSPQSAILIYAAGSLRHVLPSLVSAFSAATGVTAETRHGPAGLLRERIEAGERPDIFLSASFGHPARLAEQGHSLPPVVFARNTMAAAVLRDAGFTTANFIDRLLDPAIGIATSTPLKDPSGDYAWAIFRRIEALRPGSFAVLDAKAQNLVGGSEAANIPGRYDPIAAALAAGMAHVFLGYRTGLKGLAQETEGVDIVDIPAKVNVVPEYGLAVLKGSSPAGLSFGLFVMSSIGQEVLRDFGFQPVALPQGG</sequence>
<dbReference type="Proteomes" id="UP001548832">
    <property type="component" value="Unassembled WGS sequence"/>
</dbReference>
<accession>A0ABV2D6U0</accession>
<keyword evidence="2" id="KW-1185">Reference proteome</keyword>
<dbReference type="RefSeq" id="WP_354457829.1">
    <property type="nucleotide sequence ID" value="NZ_JBEWSZ010000001.1"/>
</dbReference>
<dbReference type="Pfam" id="PF13531">
    <property type="entry name" value="SBP_bac_11"/>
    <property type="match status" value="1"/>
</dbReference>
<dbReference type="EMBL" id="JBEWSZ010000001">
    <property type="protein sequence ID" value="MET2825745.1"/>
    <property type="molecule type" value="Genomic_DNA"/>
</dbReference>
<name>A0ABV2D6U0_9HYPH</name>
<dbReference type="PANTHER" id="PTHR30632:SF0">
    <property type="entry name" value="SULFATE-BINDING PROTEIN"/>
    <property type="match status" value="1"/>
</dbReference>
<comment type="caution">
    <text evidence="1">The sequence shown here is derived from an EMBL/GenBank/DDBJ whole genome shotgun (WGS) entry which is preliminary data.</text>
</comment>
<reference evidence="1 2" key="1">
    <citation type="submission" date="2024-06" db="EMBL/GenBank/DDBJ databases">
        <authorList>
            <person name="Kim D.-U."/>
        </authorList>
    </citation>
    <scope>NUCLEOTIDE SEQUENCE [LARGE SCALE GENOMIC DNA]</scope>
    <source>
        <strain evidence="1 2">KACC15460</strain>
    </source>
</reference>